<name>A0ABQ9YA44_9EUKA</name>
<evidence type="ECO:0000256" key="1">
    <source>
        <dbReference type="SAM" id="Coils"/>
    </source>
</evidence>
<sequence length="694" mass="78977">MGSRSCHLVHHPQMSEIDHSRFSEHLSYVQNTSEQERSTQTNTIILRNRRRTTFDHDIDRTDSGMQTSALSDRCRDLNGILSDLCAEDRLDILEQIVALRELTIHNVGACEKLIQHNAIPILIRHLMCSQDERITVEILWIFANIEAVLPTDDVHHCFGEDILRAIFHFTHSNSLRVVSMTWRFLNNITIFDHDQHDFACVLEALGIFDTFVPSLTLLTSRFVEKPAWHLQSLGDIPKSPVLAFPQTVMVLPEYAASPHYLLKTFRNLVIITKTSIPAEIISFIFLVFVSGCSYCVDNAVNLLLVDKDQLRTITSALYQVPMPSFFPPQIRTFPQLAISIISFACEGLDSSYRALTVLNLAQLQHRIVQRHRKTHKIQADIQSLDCSAFQTTIVTEMGRYFDIIAKISLLLGTALSGTDDVVDFYINSGLLPTLGQCLHIIQMIWDDRLAHDWSVLVSAQLDAINDAHGELWKETLRVLLHVDCTQLATEEEIAIDVSSSQIPDHDHIDIPDALTTHINTALQKLSFCFSNIGGHTEQHSWRLLNETLAGFQPCQDFLQFLSNRLLDETSSSFFNDLFVVQSLVRHPSEAIFAEIEQSRLLDALFAFKWYRCNHRLADISVDLFLETLFLFLSNAPDPSIILDSVSEDGIEHTLFNLPCSYSDRTVQLMEFLRDQLEILKENRSCSELTKSTET</sequence>
<dbReference type="Proteomes" id="UP001281761">
    <property type="component" value="Unassembled WGS sequence"/>
</dbReference>
<organism evidence="2 3">
    <name type="scientific">Blattamonas nauphoetae</name>
    <dbReference type="NCBI Taxonomy" id="2049346"/>
    <lineage>
        <taxon>Eukaryota</taxon>
        <taxon>Metamonada</taxon>
        <taxon>Preaxostyla</taxon>
        <taxon>Oxymonadida</taxon>
        <taxon>Blattamonas</taxon>
    </lineage>
</organism>
<dbReference type="SUPFAM" id="SSF48371">
    <property type="entry name" value="ARM repeat"/>
    <property type="match status" value="1"/>
</dbReference>
<evidence type="ECO:0000313" key="3">
    <source>
        <dbReference type="Proteomes" id="UP001281761"/>
    </source>
</evidence>
<dbReference type="EMBL" id="JARBJD010000022">
    <property type="protein sequence ID" value="KAK2960560.1"/>
    <property type="molecule type" value="Genomic_DNA"/>
</dbReference>
<keyword evidence="3" id="KW-1185">Reference proteome</keyword>
<keyword evidence="1" id="KW-0175">Coiled coil</keyword>
<accession>A0ABQ9YA44</accession>
<dbReference type="Gene3D" id="1.25.10.10">
    <property type="entry name" value="Leucine-rich Repeat Variant"/>
    <property type="match status" value="1"/>
</dbReference>
<dbReference type="Pfam" id="PF00514">
    <property type="entry name" value="Arm"/>
    <property type="match status" value="1"/>
</dbReference>
<comment type="caution">
    <text evidence="2">The sequence shown here is derived from an EMBL/GenBank/DDBJ whole genome shotgun (WGS) entry which is preliminary data.</text>
</comment>
<dbReference type="InterPro" id="IPR016024">
    <property type="entry name" value="ARM-type_fold"/>
</dbReference>
<dbReference type="InterPro" id="IPR011989">
    <property type="entry name" value="ARM-like"/>
</dbReference>
<feature type="coiled-coil region" evidence="1">
    <location>
        <begin position="662"/>
        <end position="689"/>
    </location>
</feature>
<reference evidence="2 3" key="1">
    <citation type="journal article" date="2022" name="bioRxiv">
        <title>Genomics of Preaxostyla Flagellates Illuminates Evolutionary Transitions and the Path Towards Mitochondrial Loss.</title>
        <authorList>
            <person name="Novak L.V.F."/>
            <person name="Treitli S.C."/>
            <person name="Pyrih J."/>
            <person name="Halakuc P."/>
            <person name="Pipaliya S.V."/>
            <person name="Vacek V."/>
            <person name="Brzon O."/>
            <person name="Soukal P."/>
            <person name="Eme L."/>
            <person name="Dacks J.B."/>
            <person name="Karnkowska A."/>
            <person name="Elias M."/>
            <person name="Hampl V."/>
        </authorList>
    </citation>
    <scope>NUCLEOTIDE SEQUENCE [LARGE SCALE GENOMIC DNA]</scope>
    <source>
        <strain evidence="2">NAU3</strain>
        <tissue evidence="2">Gut</tissue>
    </source>
</reference>
<gene>
    <name evidence="2" type="ORF">BLNAU_4458</name>
</gene>
<protein>
    <submittedName>
        <fullName evidence="2">Uncharacterized protein</fullName>
    </submittedName>
</protein>
<dbReference type="InterPro" id="IPR000225">
    <property type="entry name" value="Armadillo"/>
</dbReference>
<evidence type="ECO:0000313" key="2">
    <source>
        <dbReference type="EMBL" id="KAK2960560.1"/>
    </source>
</evidence>
<proteinExistence type="predicted"/>